<gene>
    <name evidence="2" type="ORF">nbrc107696_06490</name>
    <name evidence="3" type="ORF">nbrc107696_45780</name>
</gene>
<reference evidence="2" key="2">
    <citation type="journal article" date="2020" name="Int. J. Syst. Evol. Microbiol.">
        <title>Gordonia crocea sp. nov. and Gordonia spumicola sp. nov. isolated from sludge of a wastewater treatment plant.</title>
        <authorList>
            <person name="Tamura T."/>
            <person name="Saito S."/>
            <person name="Hamada M."/>
            <person name="Kang Y."/>
            <person name="Hoshino Y."/>
            <person name="Gonoi T."/>
            <person name="Mikami Y."/>
            <person name="Yaguchi T."/>
        </authorList>
    </citation>
    <scope>NUCLEOTIDE SEQUENCE</scope>
    <source>
        <strain evidence="2">NBRC 107696</strain>
    </source>
</reference>
<dbReference type="RefSeq" id="WP_228461150.1">
    <property type="nucleotide sequence ID" value="NZ_BJOV01000002.1"/>
</dbReference>
<name>A0A7I9V4T3_9ACTN</name>
<organism evidence="2 4">
    <name type="scientific">Gordonia spumicola</name>
    <dbReference type="NCBI Taxonomy" id="589161"/>
    <lineage>
        <taxon>Bacteria</taxon>
        <taxon>Bacillati</taxon>
        <taxon>Actinomycetota</taxon>
        <taxon>Actinomycetes</taxon>
        <taxon>Mycobacteriales</taxon>
        <taxon>Gordoniaceae</taxon>
        <taxon>Gordonia</taxon>
    </lineage>
</organism>
<evidence type="ECO:0000256" key="1">
    <source>
        <dbReference type="SAM" id="MobiDB-lite"/>
    </source>
</evidence>
<sequence length="241" mass="26580">MTSNQSDRTLDPARSMVSRAHEHLQRHEVKRLREVLAGVPGLVEDLLNVECRTARLSKPGMSKGHRPKQLGSSIPFHIGAAEAADLLHATLVGWVRVMLDQGRGRGRPADATLSIAAWLHRNAEALALCEGSAEALDDIESAVAECRRMVDIPPDDEVVIDPRRLEAANKSLVTLSTIETIARKIGEPGRGLNRERLRLLAKHRDVKPASEDGQSGTKFYRLGDVIDAHLRRKARISEKLL</sequence>
<reference evidence="4" key="1">
    <citation type="submission" date="2019-06" db="EMBL/GenBank/DDBJ databases">
        <title>Gordonia isolated from sludge of a wastewater treatment plant.</title>
        <authorList>
            <person name="Tamura T."/>
            <person name="Aoyama K."/>
            <person name="Kang Y."/>
            <person name="Saito S."/>
            <person name="Akiyama N."/>
            <person name="Yazawa K."/>
            <person name="Gonoi T."/>
            <person name="Mikami Y."/>
        </authorList>
    </citation>
    <scope>NUCLEOTIDE SEQUENCE [LARGE SCALE GENOMIC DNA]</scope>
    <source>
        <strain evidence="4">NBRC 107696</strain>
    </source>
</reference>
<protein>
    <submittedName>
        <fullName evidence="2">Uncharacterized protein</fullName>
    </submittedName>
</protein>
<evidence type="ECO:0000313" key="4">
    <source>
        <dbReference type="Proteomes" id="UP000444960"/>
    </source>
</evidence>
<dbReference type="EMBL" id="BJOV01000008">
    <property type="protein sequence ID" value="GEE04132.1"/>
    <property type="molecule type" value="Genomic_DNA"/>
</dbReference>
<accession>A0A7I9V4T3</accession>
<dbReference type="EMBL" id="BJOV01000002">
    <property type="protein sequence ID" value="GEE00203.1"/>
    <property type="molecule type" value="Genomic_DNA"/>
</dbReference>
<keyword evidence="4" id="KW-1185">Reference proteome</keyword>
<dbReference type="Proteomes" id="UP000444960">
    <property type="component" value="Unassembled WGS sequence"/>
</dbReference>
<evidence type="ECO:0000313" key="2">
    <source>
        <dbReference type="EMBL" id="GEE00203.1"/>
    </source>
</evidence>
<feature type="region of interest" description="Disordered" evidence="1">
    <location>
        <begin position="1"/>
        <end position="22"/>
    </location>
</feature>
<evidence type="ECO:0000313" key="3">
    <source>
        <dbReference type="EMBL" id="GEE04132.1"/>
    </source>
</evidence>
<comment type="caution">
    <text evidence="2">The sequence shown here is derived from an EMBL/GenBank/DDBJ whole genome shotgun (WGS) entry which is preliminary data.</text>
</comment>
<proteinExistence type="predicted"/>
<dbReference type="AlphaFoldDB" id="A0A7I9V4T3"/>